<reference evidence="1" key="1">
    <citation type="journal article" date="2013" name="J. Plant Res.">
        <title>Effect of fungi and light on seed germination of three Opuntia species from semiarid lands of central Mexico.</title>
        <authorList>
            <person name="Delgado-Sanchez P."/>
            <person name="Jimenez-Bremont J.F."/>
            <person name="Guerrero-Gonzalez Mde L."/>
            <person name="Flores J."/>
        </authorList>
    </citation>
    <scope>NUCLEOTIDE SEQUENCE</scope>
    <source>
        <tissue evidence="1">Cladode</tissue>
    </source>
</reference>
<proteinExistence type="predicted"/>
<name>A0A7C8Z5J4_OPUST</name>
<evidence type="ECO:0000313" key="1">
    <source>
        <dbReference type="EMBL" id="MBA4634759.1"/>
    </source>
</evidence>
<protein>
    <submittedName>
        <fullName evidence="1">Uncharacterized protein</fullName>
    </submittedName>
</protein>
<organism evidence="1">
    <name type="scientific">Opuntia streptacantha</name>
    <name type="common">Prickly pear cactus</name>
    <name type="synonym">Opuntia cardona</name>
    <dbReference type="NCBI Taxonomy" id="393608"/>
    <lineage>
        <taxon>Eukaryota</taxon>
        <taxon>Viridiplantae</taxon>
        <taxon>Streptophyta</taxon>
        <taxon>Embryophyta</taxon>
        <taxon>Tracheophyta</taxon>
        <taxon>Spermatophyta</taxon>
        <taxon>Magnoliopsida</taxon>
        <taxon>eudicotyledons</taxon>
        <taxon>Gunneridae</taxon>
        <taxon>Pentapetalae</taxon>
        <taxon>Caryophyllales</taxon>
        <taxon>Cactineae</taxon>
        <taxon>Cactaceae</taxon>
        <taxon>Opuntioideae</taxon>
        <taxon>Opuntia</taxon>
    </lineage>
</organism>
<dbReference type="EMBL" id="GISG01092374">
    <property type="protein sequence ID" value="MBA4634762.1"/>
    <property type="molecule type" value="Transcribed_RNA"/>
</dbReference>
<dbReference type="AlphaFoldDB" id="A0A7C8Z5J4"/>
<accession>A0A7C8Z5J4</accession>
<reference evidence="1" key="2">
    <citation type="submission" date="2020-07" db="EMBL/GenBank/DDBJ databases">
        <authorList>
            <person name="Vera ALvarez R."/>
            <person name="Arias-Moreno D.M."/>
            <person name="Jimenez-Jacinto V."/>
            <person name="Jimenez-Bremont J.F."/>
            <person name="Swaminathan K."/>
            <person name="Moose S.P."/>
            <person name="Guerrero-Gonzalez M.L."/>
            <person name="Marino-Ramirez L."/>
            <person name="Landsman D."/>
            <person name="Rodriguez-Kessler M."/>
            <person name="Delgado-Sanchez P."/>
        </authorList>
    </citation>
    <scope>NUCLEOTIDE SEQUENCE</scope>
    <source>
        <tissue evidence="1">Cladode</tissue>
    </source>
</reference>
<dbReference type="EMBL" id="GISG01092371">
    <property type="protein sequence ID" value="MBA4634759.1"/>
    <property type="molecule type" value="Transcribed_RNA"/>
</dbReference>
<sequence>MISLSEGETGTATESYISSKLQHSLGQLRLPNNFHFGPYRPLKTCRLLPQKNSIRRVLKFHWIVPRVLNHCTPRTISQLPSEIKRTSAQNSVPCNRQVNFLQRYWHFNSLPSATDTGSNWTASILHPSL</sequence>